<reference evidence="3" key="1">
    <citation type="submission" date="2021-01" db="EMBL/GenBank/DDBJ databases">
        <authorList>
            <person name="Corre E."/>
            <person name="Pelletier E."/>
            <person name="Niang G."/>
            <person name="Scheremetjew M."/>
            <person name="Finn R."/>
            <person name="Kale V."/>
            <person name="Holt S."/>
            <person name="Cochrane G."/>
            <person name="Meng A."/>
            <person name="Brown T."/>
            <person name="Cohen L."/>
        </authorList>
    </citation>
    <scope>NUCLEOTIDE SEQUENCE</scope>
    <source>
        <strain evidence="3">OF101</strain>
    </source>
</reference>
<evidence type="ECO:0000256" key="1">
    <source>
        <dbReference type="SAM" id="MobiDB-lite"/>
    </source>
</evidence>
<dbReference type="SUPFAM" id="SSF54928">
    <property type="entry name" value="RNA-binding domain, RBD"/>
    <property type="match status" value="1"/>
</dbReference>
<proteinExistence type="predicted"/>
<evidence type="ECO:0000259" key="2">
    <source>
        <dbReference type="Pfam" id="PF04059"/>
    </source>
</evidence>
<dbReference type="GO" id="GO:0003676">
    <property type="term" value="F:nucleic acid binding"/>
    <property type="evidence" value="ECO:0007669"/>
    <property type="project" value="InterPro"/>
</dbReference>
<dbReference type="EMBL" id="HBGE01048225">
    <property type="protein sequence ID" value="CAD9145455.1"/>
    <property type="molecule type" value="Transcribed_RNA"/>
</dbReference>
<dbReference type="Pfam" id="PF04059">
    <property type="entry name" value="RRM_2"/>
    <property type="match status" value="1"/>
</dbReference>
<protein>
    <recommendedName>
        <fullName evidence="2">Mei2-like C-terminal RNA recognition motif domain-containing protein</fullName>
    </recommendedName>
</protein>
<gene>
    <name evidence="3" type="ORF">ACAT0790_LOCUS29093</name>
</gene>
<sequence length="463" mass="48710">MALKAVVKNTFVEVVKAADDADEQPRILTAQTDSKALGIWNCRDGLFWSDDDDSSDSGPADEIDPAAVAAKTAKTAAVLAAAEAASAADAIEAAASVGEATPAAAAEAAAVAEAAAIAAFALVGRVSPIAKVSPKDVAKSADGAGPEACQEAFAMGPERPWKPLPDLGMGGQLVVRNTFLDYADEEEPQGKIAKSSTDSAALLRCEVLPEELDGLRLQFQACWSASSGKVGEAAPSAVAAMPEVKGNNLLAAPRPHESATVGMSPIVEELSPRPTGSSGFGGLPAAPPTHQAPVPATAPSITPPSPNREDFSLSEGLADAGPTTLMLRNVPNDYSRSMVLELMDASGFQGKFDFIYYPKDFSRQAGLGYAFLNMRSASDARQVGIVLEGFRRWSVPSSKVCSVTWNVPCQGLEANIERYRNSPVMHKSVPDEFKPALFKDGERIQFPKPTRRIRKPDTRRGGC</sequence>
<dbReference type="AlphaFoldDB" id="A0A7S1QQM8"/>
<feature type="domain" description="Mei2-like C-terminal RNA recognition motif" evidence="2">
    <location>
        <begin position="323"/>
        <end position="419"/>
    </location>
</feature>
<evidence type="ECO:0000313" key="3">
    <source>
        <dbReference type="EMBL" id="CAD9145455.1"/>
    </source>
</evidence>
<feature type="region of interest" description="Disordered" evidence="1">
    <location>
        <begin position="271"/>
        <end position="294"/>
    </location>
</feature>
<name>A0A7S1QQM8_ALECA</name>
<organism evidence="3">
    <name type="scientific">Alexandrium catenella</name>
    <name type="common">Red tide dinoflagellate</name>
    <name type="synonym">Gonyaulax catenella</name>
    <dbReference type="NCBI Taxonomy" id="2925"/>
    <lineage>
        <taxon>Eukaryota</taxon>
        <taxon>Sar</taxon>
        <taxon>Alveolata</taxon>
        <taxon>Dinophyceae</taxon>
        <taxon>Gonyaulacales</taxon>
        <taxon>Pyrocystaceae</taxon>
        <taxon>Alexandrium</taxon>
    </lineage>
</organism>
<dbReference type="InterPro" id="IPR035979">
    <property type="entry name" value="RBD_domain_sf"/>
</dbReference>
<accession>A0A7S1QQM8</accession>
<dbReference type="InterPro" id="IPR007201">
    <property type="entry name" value="Mei2-like_Rrm_C"/>
</dbReference>